<dbReference type="EMBL" id="CP030118">
    <property type="protein sequence ID" value="QDL11464.1"/>
    <property type="molecule type" value="Genomic_DNA"/>
</dbReference>
<dbReference type="AlphaFoldDB" id="A0A856MPZ7"/>
<sequence length="322" mass="37209">MQNIHTKLQKFSLTQEELIKFHEQGYIGPFTLYEPEEMKALWQKERRIMLDRSKAVYKDDKAVSGVTNISNYDRHLDVSFLADHVCRPEIVDRVSSILGPNVLCWRSEFFPKYPGDEGTAWHQADTFANASGSPQIVWPEAEDFGGTITVWSAFTEATIDNGCLQFIPATHRTMYYDETKRMHYDPEQINNINENQEIKRGFFGYDYRELQIDPDWTPDESKSVSMVMRPGQFIIFWSTLMHASHPHSGKTKDMRLGYVARYVPTSVRIYPDTEIVTEYGGSIDLEKYGAVLVSGKNEFTHNRIATHTMRGKPFNCGLHEER</sequence>
<dbReference type="Pfam" id="PF05721">
    <property type="entry name" value="PhyH"/>
    <property type="match status" value="1"/>
</dbReference>
<dbReference type="GO" id="GO:0016706">
    <property type="term" value="F:2-oxoglutarate-dependent dioxygenase activity"/>
    <property type="evidence" value="ECO:0007669"/>
    <property type="project" value="UniProtKB-ARBA"/>
</dbReference>
<evidence type="ECO:0000313" key="1">
    <source>
        <dbReference type="EMBL" id="QDL11457.1"/>
    </source>
</evidence>
<dbReference type="InterPro" id="IPR008775">
    <property type="entry name" value="Phytyl_CoA_dOase-like"/>
</dbReference>
<dbReference type="KEGG" id="bsen:DP114_29330"/>
<reference evidence="1 3" key="1">
    <citation type="submission" date="2018-06" db="EMBL/GenBank/DDBJ databases">
        <title>Comparative genomics of Brasilonema spp. strains.</title>
        <authorList>
            <person name="Alvarenga D.O."/>
            <person name="Fiore M.F."/>
            <person name="Varani A.M."/>
        </authorList>
    </citation>
    <scope>NUCLEOTIDE SEQUENCE [LARGE SCALE GENOMIC DNA]</scope>
    <source>
        <strain evidence="1 3">CENA114</strain>
    </source>
</reference>
<evidence type="ECO:0000313" key="2">
    <source>
        <dbReference type="EMBL" id="QDL11464.1"/>
    </source>
</evidence>
<dbReference type="KEGG" id="bsen:DP114_29370"/>
<proteinExistence type="predicted"/>
<dbReference type="PANTHER" id="PTHR20883:SF48">
    <property type="entry name" value="ECTOINE DIOXYGENASE"/>
    <property type="match status" value="1"/>
</dbReference>
<dbReference type="EMBL" id="CP030118">
    <property type="protein sequence ID" value="QDL11457.1"/>
    <property type="molecule type" value="Genomic_DNA"/>
</dbReference>
<accession>A0A856MPZ7</accession>
<dbReference type="Proteomes" id="UP000503129">
    <property type="component" value="Chromosome"/>
</dbReference>
<protein>
    <submittedName>
        <fullName evidence="1">Chlorinating enzyme</fullName>
    </submittedName>
</protein>
<organism evidence="1 3">
    <name type="scientific">Brasilonema sennae CENA114</name>
    <dbReference type="NCBI Taxonomy" id="415709"/>
    <lineage>
        <taxon>Bacteria</taxon>
        <taxon>Bacillati</taxon>
        <taxon>Cyanobacteriota</taxon>
        <taxon>Cyanophyceae</taxon>
        <taxon>Nostocales</taxon>
        <taxon>Scytonemataceae</taxon>
        <taxon>Brasilonema</taxon>
        <taxon>Bromeliae group (in: Brasilonema)</taxon>
    </lineage>
</organism>
<dbReference type="RefSeq" id="WP_169265646.1">
    <property type="nucleotide sequence ID" value="NZ_CAWOXK010000001.1"/>
</dbReference>
<dbReference type="InterPro" id="IPR010092">
    <property type="entry name" value="Chlorin_enz"/>
</dbReference>
<dbReference type="PANTHER" id="PTHR20883">
    <property type="entry name" value="PHYTANOYL-COA DIOXYGENASE DOMAIN CONTAINING 1"/>
    <property type="match status" value="1"/>
</dbReference>
<keyword evidence="3" id="KW-1185">Reference proteome</keyword>
<gene>
    <name evidence="1" type="ORF">DP114_29330</name>
    <name evidence="2" type="ORF">DP114_29370</name>
</gene>
<name>A0A856MPZ7_9CYAN</name>
<dbReference type="GO" id="GO:0005506">
    <property type="term" value="F:iron ion binding"/>
    <property type="evidence" value="ECO:0007669"/>
    <property type="project" value="UniProtKB-ARBA"/>
</dbReference>
<dbReference type="SUPFAM" id="SSF51197">
    <property type="entry name" value="Clavaminate synthase-like"/>
    <property type="match status" value="1"/>
</dbReference>
<dbReference type="Gene3D" id="2.60.120.620">
    <property type="entry name" value="q2cbj1_9rhob like domain"/>
    <property type="match status" value="1"/>
</dbReference>
<evidence type="ECO:0000313" key="3">
    <source>
        <dbReference type="Proteomes" id="UP000503129"/>
    </source>
</evidence>
<dbReference type="NCBIfam" id="TIGR01762">
    <property type="entry name" value="chlorin-enz"/>
    <property type="match status" value="1"/>
</dbReference>